<feature type="non-terminal residue" evidence="1">
    <location>
        <position position="78"/>
    </location>
</feature>
<gene>
    <name evidence="1" type="ORF">X975_24491</name>
</gene>
<name>A0A087U2N4_STEMI</name>
<protein>
    <submittedName>
        <fullName evidence="1">Uncharacterized protein</fullName>
    </submittedName>
</protein>
<proteinExistence type="predicted"/>
<accession>A0A087U2N4</accession>
<reference evidence="1 2" key="1">
    <citation type="submission" date="2013-11" db="EMBL/GenBank/DDBJ databases">
        <title>Genome sequencing of Stegodyphus mimosarum.</title>
        <authorList>
            <person name="Bechsgaard J."/>
        </authorList>
    </citation>
    <scope>NUCLEOTIDE SEQUENCE [LARGE SCALE GENOMIC DNA]</scope>
</reference>
<dbReference type="Proteomes" id="UP000054359">
    <property type="component" value="Unassembled WGS sequence"/>
</dbReference>
<sequence length="78" mass="9231">MLKKWTALYFFIKCTPDIGNSICPSTLHRCHVLNFLNPLTRFNHLKQLYTVRKFQSSSTLCKSRIGEEKKSKHIIQYK</sequence>
<evidence type="ECO:0000313" key="1">
    <source>
        <dbReference type="EMBL" id="KFM71623.1"/>
    </source>
</evidence>
<dbReference type="AlphaFoldDB" id="A0A087U2N4"/>
<dbReference type="EMBL" id="KK117869">
    <property type="protein sequence ID" value="KFM71623.1"/>
    <property type="molecule type" value="Genomic_DNA"/>
</dbReference>
<organism evidence="1 2">
    <name type="scientific">Stegodyphus mimosarum</name>
    <name type="common">African social velvet spider</name>
    <dbReference type="NCBI Taxonomy" id="407821"/>
    <lineage>
        <taxon>Eukaryota</taxon>
        <taxon>Metazoa</taxon>
        <taxon>Ecdysozoa</taxon>
        <taxon>Arthropoda</taxon>
        <taxon>Chelicerata</taxon>
        <taxon>Arachnida</taxon>
        <taxon>Araneae</taxon>
        <taxon>Araneomorphae</taxon>
        <taxon>Entelegynae</taxon>
        <taxon>Eresoidea</taxon>
        <taxon>Eresidae</taxon>
        <taxon>Stegodyphus</taxon>
    </lineage>
</organism>
<keyword evidence="2" id="KW-1185">Reference proteome</keyword>
<evidence type="ECO:0000313" key="2">
    <source>
        <dbReference type="Proteomes" id="UP000054359"/>
    </source>
</evidence>